<dbReference type="AlphaFoldDB" id="A0AAW0N5V3"/>
<keyword evidence="4" id="KW-1185">Reference proteome</keyword>
<dbReference type="InterPro" id="IPR046815">
    <property type="entry name" value="P2RX7_C"/>
</dbReference>
<comment type="caution">
    <text evidence="3">The sequence shown here is derived from an EMBL/GenBank/DDBJ whole genome shotgun (WGS) entry which is preliminary data.</text>
</comment>
<reference evidence="4" key="1">
    <citation type="submission" date="2024-04" db="EMBL/GenBank/DDBJ databases">
        <title>Salinicola lusitanus LLJ914,a marine bacterium isolated from the Okinawa Trough.</title>
        <authorList>
            <person name="Li J."/>
        </authorList>
    </citation>
    <scope>NUCLEOTIDE SEQUENCE [LARGE SCALE GENOMIC DNA]</scope>
</reference>
<name>A0AAW0N5V3_9GOBI</name>
<feature type="region of interest" description="Disordered" evidence="1">
    <location>
        <begin position="1"/>
        <end position="41"/>
    </location>
</feature>
<sequence length="185" mass="21202">MENSVLPFQFEPERAETSRGYEREEEEEYEDELSNGQSGEEERLGHSSWCLCSNCTAMATSKESVCCKELDFISAAVHSLPCVTAHPSFYAVCLNPDVLWAALVSLHDRRSSGLPARTQVSNRSYRYAAYRQFTWWMHGWLGKRVRRVIPACAVNHIRLAYPENSGTYTGYCHIESEVEQAWMDF</sequence>
<feature type="compositionally biased region" description="Acidic residues" evidence="1">
    <location>
        <begin position="23"/>
        <end position="33"/>
    </location>
</feature>
<organism evidence="3 4">
    <name type="scientific">Mugilogobius chulae</name>
    <name type="common">yellowstripe goby</name>
    <dbReference type="NCBI Taxonomy" id="88201"/>
    <lineage>
        <taxon>Eukaryota</taxon>
        <taxon>Metazoa</taxon>
        <taxon>Chordata</taxon>
        <taxon>Craniata</taxon>
        <taxon>Vertebrata</taxon>
        <taxon>Euteleostomi</taxon>
        <taxon>Actinopterygii</taxon>
        <taxon>Neopterygii</taxon>
        <taxon>Teleostei</taxon>
        <taxon>Neoteleostei</taxon>
        <taxon>Acanthomorphata</taxon>
        <taxon>Gobiaria</taxon>
        <taxon>Gobiiformes</taxon>
        <taxon>Gobioidei</taxon>
        <taxon>Gobiidae</taxon>
        <taxon>Gobionellinae</taxon>
        <taxon>Mugilogobius</taxon>
    </lineage>
</organism>
<evidence type="ECO:0000259" key="2">
    <source>
        <dbReference type="Pfam" id="PF20478"/>
    </source>
</evidence>
<dbReference type="Pfam" id="PF20478">
    <property type="entry name" value="P2RX7_C"/>
    <property type="match status" value="1"/>
</dbReference>
<dbReference type="Proteomes" id="UP001460270">
    <property type="component" value="Unassembled WGS sequence"/>
</dbReference>
<feature type="domain" description="P2X purinoreceptor 7 intracellular" evidence="2">
    <location>
        <begin position="24"/>
        <end position="171"/>
    </location>
</feature>
<dbReference type="EMBL" id="JBBPFD010000019">
    <property type="protein sequence ID" value="KAK7885888.1"/>
    <property type="molecule type" value="Genomic_DNA"/>
</dbReference>
<evidence type="ECO:0000313" key="3">
    <source>
        <dbReference type="EMBL" id="KAK7885888.1"/>
    </source>
</evidence>
<dbReference type="PANTHER" id="PTHR36981:SF1">
    <property type="entry name" value="P2X PURINORECEPTOR 7 INTRACELLULAR DOMAIN-CONTAINING PROTEIN"/>
    <property type="match status" value="1"/>
</dbReference>
<protein>
    <recommendedName>
        <fullName evidence="2">P2X purinoreceptor 7 intracellular domain-containing protein</fullName>
    </recommendedName>
</protein>
<dbReference type="PANTHER" id="PTHR36981">
    <property type="entry name" value="ZGC:195170"/>
    <property type="match status" value="1"/>
</dbReference>
<evidence type="ECO:0000313" key="4">
    <source>
        <dbReference type="Proteomes" id="UP001460270"/>
    </source>
</evidence>
<accession>A0AAW0N5V3</accession>
<proteinExistence type="predicted"/>
<gene>
    <name evidence="3" type="ORF">WMY93_025509</name>
</gene>
<feature type="compositionally biased region" description="Basic and acidic residues" evidence="1">
    <location>
        <begin position="11"/>
        <end position="22"/>
    </location>
</feature>
<evidence type="ECO:0000256" key="1">
    <source>
        <dbReference type="SAM" id="MobiDB-lite"/>
    </source>
</evidence>